<keyword evidence="4" id="KW-0949">S-adenosyl-L-methionine</keyword>
<organism evidence="5 6">
    <name type="scientific">Gadus morhua</name>
    <name type="common">Atlantic cod</name>
    <dbReference type="NCBI Taxonomy" id="8049"/>
    <lineage>
        <taxon>Eukaryota</taxon>
        <taxon>Metazoa</taxon>
        <taxon>Chordata</taxon>
        <taxon>Craniata</taxon>
        <taxon>Vertebrata</taxon>
        <taxon>Euteleostomi</taxon>
        <taxon>Actinopterygii</taxon>
        <taxon>Neopterygii</taxon>
        <taxon>Teleostei</taxon>
        <taxon>Neoteleostei</taxon>
        <taxon>Acanthomorphata</taxon>
        <taxon>Zeiogadaria</taxon>
        <taxon>Gadariae</taxon>
        <taxon>Gadiformes</taxon>
        <taxon>Gadoidei</taxon>
        <taxon>Gadidae</taxon>
        <taxon>Gadus</taxon>
    </lineage>
</organism>
<evidence type="ECO:0000313" key="6">
    <source>
        <dbReference type="Proteomes" id="UP000694546"/>
    </source>
</evidence>
<evidence type="ECO:0000256" key="2">
    <source>
        <dbReference type="ARBA" id="ARBA00022603"/>
    </source>
</evidence>
<dbReference type="InterPro" id="IPR008576">
    <property type="entry name" value="MeTrfase_NTM1"/>
</dbReference>
<reference evidence="5" key="1">
    <citation type="submission" date="2025-08" db="UniProtKB">
        <authorList>
            <consortium name="Ensembl"/>
        </authorList>
    </citation>
    <scope>IDENTIFICATION</scope>
</reference>
<dbReference type="GO" id="GO:0071885">
    <property type="term" value="F:N-terminal protein N-methyltransferase activity"/>
    <property type="evidence" value="ECO:0007669"/>
    <property type="project" value="TreeGrafter"/>
</dbReference>
<dbReference type="Gene3D" id="3.40.50.150">
    <property type="entry name" value="Vaccinia Virus protein VP39"/>
    <property type="match status" value="1"/>
</dbReference>
<keyword evidence="3" id="KW-0808">Transferase</keyword>
<evidence type="ECO:0000256" key="1">
    <source>
        <dbReference type="ARBA" id="ARBA00009059"/>
    </source>
</evidence>
<proteinExistence type="inferred from homology"/>
<dbReference type="OMA" id="ETYYCFN"/>
<dbReference type="Proteomes" id="UP000694546">
    <property type="component" value="Chromosome 12"/>
</dbReference>
<dbReference type="InterPro" id="IPR029063">
    <property type="entry name" value="SAM-dependent_MTases_sf"/>
</dbReference>
<dbReference type="AlphaFoldDB" id="A0A8C5CJR0"/>
<sequence length="298" mass="34188">MDVPIAETDCSSPLNIEYKAAHQAFSDRWKKTDESMCRHSMSFHLLHSLRNEFFASYVYLLEKVPLVKLFPVTCEIIQGEKQFYHRAQQFYQDVPASEEGMLGDFVEISDVDLEGSRNFLKRFVGPGKAGTLRALDCGCGIGRVSKGVLLPMFEKMEMADMMEHFLLYAHEEYLGDDADRIETYYCYSLQDFTPPAKKYDCVWIQWVACHLTDKDLMNFLMRCKKSLRPNGVIVLKDNMARQGCKLDPVDSTVIRHLDIIRDIIFKAGLEVLGVEKQEGFPEIMVPVWMVAMKPVVSP</sequence>
<comment type="similarity">
    <text evidence="1">Belongs to the methyltransferase superfamily. NTM1 family.</text>
</comment>
<accession>A0A8C5CJR0</accession>
<dbReference type="PANTHER" id="PTHR12753">
    <property type="entry name" value="AD-003 - RELATED"/>
    <property type="match status" value="1"/>
</dbReference>
<dbReference type="CDD" id="cd02440">
    <property type="entry name" value="AdoMet_MTases"/>
    <property type="match status" value="1"/>
</dbReference>
<name>A0A8C5CJR0_GADMO</name>
<evidence type="ECO:0000256" key="4">
    <source>
        <dbReference type="ARBA" id="ARBA00022691"/>
    </source>
</evidence>
<dbReference type="OrthoDB" id="1298661at2759"/>
<keyword evidence="2" id="KW-0489">Methyltransferase</keyword>
<evidence type="ECO:0000256" key="3">
    <source>
        <dbReference type="ARBA" id="ARBA00022679"/>
    </source>
</evidence>
<dbReference type="Ensembl" id="ENSGMOT00000028337.1">
    <property type="protein sequence ID" value="ENSGMOP00000061911.1"/>
    <property type="gene ID" value="ENSGMOG00000031238.1"/>
</dbReference>
<reference evidence="5" key="2">
    <citation type="submission" date="2025-09" db="UniProtKB">
        <authorList>
            <consortium name="Ensembl"/>
        </authorList>
    </citation>
    <scope>IDENTIFICATION</scope>
</reference>
<dbReference type="SUPFAM" id="SSF53335">
    <property type="entry name" value="S-adenosyl-L-methionine-dependent methyltransferases"/>
    <property type="match status" value="1"/>
</dbReference>
<protein>
    <submittedName>
        <fullName evidence="5">N-terminal Xaa-Pro-Lys N-methyltransferase</fullName>
    </submittedName>
</protein>
<dbReference type="PANTHER" id="PTHR12753:SF2">
    <property type="entry name" value="N-TERMINAL XAA-PRO-LYS N-METHYLTRANSFERASE 2"/>
    <property type="match status" value="1"/>
</dbReference>
<dbReference type="GO" id="GO:0005737">
    <property type="term" value="C:cytoplasm"/>
    <property type="evidence" value="ECO:0007669"/>
    <property type="project" value="TreeGrafter"/>
</dbReference>
<dbReference type="GO" id="GO:0032259">
    <property type="term" value="P:methylation"/>
    <property type="evidence" value="ECO:0007669"/>
    <property type="project" value="UniProtKB-KW"/>
</dbReference>
<dbReference type="GeneTree" id="ENSGT00390000008371"/>
<dbReference type="Pfam" id="PF05891">
    <property type="entry name" value="Methyltransf_PK"/>
    <property type="match status" value="1"/>
</dbReference>
<keyword evidence="6" id="KW-1185">Reference proteome</keyword>
<evidence type="ECO:0000313" key="5">
    <source>
        <dbReference type="Ensembl" id="ENSGMOP00000061911.1"/>
    </source>
</evidence>
<gene>
    <name evidence="5" type="primary">ntmt2</name>
</gene>